<evidence type="ECO:0000313" key="2">
    <source>
        <dbReference type="EMBL" id="NEV63261.1"/>
    </source>
</evidence>
<proteinExistence type="predicted"/>
<dbReference type="AlphaFoldDB" id="A0A6M0K1Q1"/>
<comment type="caution">
    <text evidence="2">The sequence shown here is derived from an EMBL/GenBank/DDBJ whole genome shotgun (WGS) entry which is preliminary data.</text>
</comment>
<dbReference type="GO" id="GO:0016747">
    <property type="term" value="F:acyltransferase activity, transferring groups other than amino-acyl groups"/>
    <property type="evidence" value="ECO:0007669"/>
    <property type="project" value="InterPro"/>
</dbReference>
<feature type="domain" description="N-acetyltransferase" evidence="1">
    <location>
        <begin position="5"/>
        <end position="147"/>
    </location>
</feature>
<accession>A0A6M0K1Q1</accession>
<gene>
    <name evidence="2" type="ORF">G3446_15430</name>
</gene>
<keyword evidence="3" id="KW-1185">Reference proteome</keyword>
<dbReference type="InterPro" id="IPR016181">
    <property type="entry name" value="Acyl_CoA_acyltransferase"/>
</dbReference>
<name>A0A6M0K1Q1_9GAMM</name>
<dbReference type="Gene3D" id="3.40.630.90">
    <property type="match status" value="1"/>
</dbReference>
<sequence>MDPELTIRGMTRSELDTLVDWAAAEGWNPGVNDAEIFWDTDPDGFIAAERDGELIGGGSIVAYGGRCGFMGFFIVRPDCRSRGLGRQLWHARRDRLIARLDAPAVIGMDGVFAMQDFYARGGFVLSHRDLRFEGVGSQGARDERVIDLSEVPFADLARYDAAHFPAPRETFIRAWITQPGCRALGALQDGRLRGYGVIRSCRQGFKIGPLFAADAEIAEALFVSLADHAPGVPIFLDAPENNPDAMALAERQGLREVFGCARMYYGPAPRLPDREIFGVTTFELG</sequence>
<dbReference type="RefSeq" id="WP_164453726.1">
    <property type="nucleotide sequence ID" value="NZ_JAAIJQ010000046.1"/>
</dbReference>
<dbReference type="EMBL" id="JAAIJQ010000046">
    <property type="protein sequence ID" value="NEV63261.1"/>
    <property type="molecule type" value="Genomic_DNA"/>
</dbReference>
<organism evidence="2 3">
    <name type="scientific">Thiorhodococcus minor</name>
    <dbReference type="NCBI Taxonomy" id="57489"/>
    <lineage>
        <taxon>Bacteria</taxon>
        <taxon>Pseudomonadati</taxon>
        <taxon>Pseudomonadota</taxon>
        <taxon>Gammaproteobacteria</taxon>
        <taxon>Chromatiales</taxon>
        <taxon>Chromatiaceae</taxon>
        <taxon>Thiorhodococcus</taxon>
    </lineage>
</organism>
<dbReference type="InterPro" id="IPR052729">
    <property type="entry name" value="Acyl/Acetyltrans_Enzymes"/>
</dbReference>
<evidence type="ECO:0000259" key="1">
    <source>
        <dbReference type="PROSITE" id="PS51186"/>
    </source>
</evidence>
<dbReference type="CDD" id="cd04301">
    <property type="entry name" value="NAT_SF"/>
    <property type="match status" value="1"/>
</dbReference>
<reference evidence="2 3" key="1">
    <citation type="submission" date="2020-02" db="EMBL/GenBank/DDBJ databases">
        <title>Genome sequences of Thiorhodococcus mannitoliphagus and Thiorhodococcus minor, purple sulfur photosynthetic bacteria in the gammaproteobacterial family, Chromatiaceae.</title>
        <authorList>
            <person name="Aviles F.A."/>
            <person name="Meyer T.E."/>
            <person name="Kyndt J.A."/>
        </authorList>
    </citation>
    <scope>NUCLEOTIDE SEQUENCE [LARGE SCALE GENOMIC DNA]</scope>
    <source>
        <strain evidence="2 3">DSM 11518</strain>
    </source>
</reference>
<evidence type="ECO:0000313" key="3">
    <source>
        <dbReference type="Proteomes" id="UP000483379"/>
    </source>
</evidence>
<feature type="domain" description="N-acetyltransferase" evidence="1">
    <location>
        <begin position="143"/>
        <end position="274"/>
    </location>
</feature>
<dbReference type="PANTHER" id="PTHR47237">
    <property type="entry name" value="SLL0310 PROTEIN"/>
    <property type="match status" value="1"/>
</dbReference>
<dbReference type="InterPro" id="IPR041496">
    <property type="entry name" value="YitH/HolE_GNAT"/>
</dbReference>
<protein>
    <submittedName>
        <fullName evidence="2">GNAT family N-acetyltransferase</fullName>
    </submittedName>
</protein>
<dbReference type="Pfam" id="PF18014">
    <property type="entry name" value="Acetyltransf_18"/>
    <property type="match status" value="1"/>
</dbReference>
<dbReference type="Proteomes" id="UP000483379">
    <property type="component" value="Unassembled WGS sequence"/>
</dbReference>
<dbReference type="Pfam" id="PF00583">
    <property type="entry name" value="Acetyltransf_1"/>
    <property type="match status" value="1"/>
</dbReference>
<dbReference type="SUPFAM" id="SSF55729">
    <property type="entry name" value="Acyl-CoA N-acyltransferases (Nat)"/>
    <property type="match status" value="1"/>
</dbReference>
<keyword evidence="2" id="KW-0808">Transferase</keyword>
<dbReference type="InterPro" id="IPR000182">
    <property type="entry name" value="GNAT_dom"/>
</dbReference>
<dbReference type="PANTHER" id="PTHR47237:SF1">
    <property type="entry name" value="SLL0310 PROTEIN"/>
    <property type="match status" value="1"/>
</dbReference>
<dbReference type="Gene3D" id="3.40.630.30">
    <property type="match status" value="1"/>
</dbReference>
<dbReference type="PROSITE" id="PS51186">
    <property type="entry name" value="GNAT"/>
    <property type="match status" value="2"/>
</dbReference>